<evidence type="ECO:0000256" key="1">
    <source>
        <dbReference type="ARBA" id="ARBA00004651"/>
    </source>
</evidence>
<dbReference type="EMBL" id="CP021112">
    <property type="protein sequence ID" value="ARQ02315.1"/>
    <property type="molecule type" value="Genomic_DNA"/>
</dbReference>
<keyword evidence="4" id="KW-1003">Cell membrane</keyword>
<keyword evidence="6" id="KW-1133">Transmembrane helix</keyword>
<evidence type="ECO:0000256" key="4">
    <source>
        <dbReference type="ARBA" id="ARBA00022475"/>
    </source>
</evidence>
<dbReference type="GO" id="GO:0015774">
    <property type="term" value="P:polysaccharide transport"/>
    <property type="evidence" value="ECO:0007669"/>
    <property type="project" value="UniProtKB-KW"/>
</dbReference>
<keyword evidence="8" id="KW-0472">Membrane</keyword>
<dbReference type="AlphaFoldDB" id="A0A1W6ZZZ5"/>
<evidence type="ECO:0000256" key="2">
    <source>
        <dbReference type="ARBA" id="ARBA00007783"/>
    </source>
</evidence>
<reference evidence="9 10" key="1">
    <citation type="submission" date="2017-05" db="EMBL/GenBank/DDBJ databases">
        <title>Full genome sequence of Pseudorhodoplanes sinuspersici.</title>
        <authorList>
            <person name="Dastgheib S.M.M."/>
            <person name="Shavandi M."/>
            <person name="Tirandaz H."/>
        </authorList>
    </citation>
    <scope>NUCLEOTIDE SEQUENCE [LARGE SCALE GENOMIC DNA]</scope>
    <source>
        <strain evidence="9 10">RIPI110</strain>
    </source>
</reference>
<evidence type="ECO:0000256" key="6">
    <source>
        <dbReference type="ARBA" id="ARBA00022989"/>
    </source>
</evidence>
<dbReference type="OrthoDB" id="9255971at2"/>
<keyword evidence="7" id="KW-0625">Polysaccharide transport</keyword>
<dbReference type="GO" id="GO:0015920">
    <property type="term" value="P:lipopolysaccharide transport"/>
    <property type="evidence" value="ECO:0007669"/>
    <property type="project" value="TreeGrafter"/>
</dbReference>
<evidence type="ECO:0000256" key="5">
    <source>
        <dbReference type="ARBA" id="ARBA00022692"/>
    </source>
</evidence>
<evidence type="ECO:0000313" key="9">
    <source>
        <dbReference type="EMBL" id="ARQ02315.1"/>
    </source>
</evidence>
<evidence type="ECO:0000256" key="3">
    <source>
        <dbReference type="ARBA" id="ARBA00022448"/>
    </source>
</evidence>
<dbReference type="RefSeq" id="WP_086090746.1">
    <property type="nucleotide sequence ID" value="NZ_CP021112.1"/>
</dbReference>
<dbReference type="GO" id="GO:0005886">
    <property type="term" value="C:plasma membrane"/>
    <property type="evidence" value="ECO:0007669"/>
    <property type="project" value="UniProtKB-SubCell"/>
</dbReference>
<gene>
    <name evidence="9" type="ORF">CAK95_26845</name>
</gene>
<proteinExistence type="inferred from homology"/>
<name>A0A1W6ZZZ5_9HYPH</name>
<dbReference type="Proteomes" id="UP000194137">
    <property type="component" value="Chromosome"/>
</dbReference>
<comment type="similarity">
    <text evidence="2">Belongs to the ABC-2 integral membrane protein family.</text>
</comment>
<evidence type="ECO:0000256" key="7">
    <source>
        <dbReference type="ARBA" id="ARBA00023047"/>
    </source>
</evidence>
<evidence type="ECO:0000256" key="8">
    <source>
        <dbReference type="ARBA" id="ARBA00023136"/>
    </source>
</evidence>
<accession>A0A1W6ZZZ5</accession>
<dbReference type="PANTHER" id="PTHR30413:SF10">
    <property type="entry name" value="CAPSULE POLYSACCHARIDE EXPORT INNER-MEMBRANE PROTEIN CTRC"/>
    <property type="match status" value="1"/>
</dbReference>
<dbReference type="PANTHER" id="PTHR30413">
    <property type="entry name" value="INNER MEMBRANE TRANSPORT PERMEASE"/>
    <property type="match status" value="1"/>
</dbReference>
<protein>
    <submittedName>
        <fullName evidence="9">Uncharacterized protein</fullName>
    </submittedName>
</protein>
<keyword evidence="3" id="KW-0813">Transport</keyword>
<organism evidence="9 10">
    <name type="scientific">Pseudorhodoplanes sinuspersici</name>
    <dbReference type="NCBI Taxonomy" id="1235591"/>
    <lineage>
        <taxon>Bacteria</taxon>
        <taxon>Pseudomonadati</taxon>
        <taxon>Pseudomonadota</taxon>
        <taxon>Alphaproteobacteria</taxon>
        <taxon>Hyphomicrobiales</taxon>
        <taxon>Pseudorhodoplanes</taxon>
    </lineage>
</organism>
<keyword evidence="10" id="KW-1185">Reference proteome</keyword>
<dbReference type="InterPro" id="IPR013525">
    <property type="entry name" value="ABC2_TM"/>
</dbReference>
<dbReference type="STRING" id="1235591.CAK95_26845"/>
<comment type="subcellular location">
    <subcellularLocation>
        <location evidence="1">Cell membrane</location>
        <topology evidence="1">Multi-pass membrane protein</topology>
    </subcellularLocation>
</comment>
<dbReference type="GO" id="GO:0140359">
    <property type="term" value="F:ABC-type transporter activity"/>
    <property type="evidence" value="ECO:0007669"/>
    <property type="project" value="InterPro"/>
</dbReference>
<keyword evidence="5" id="KW-0812">Transmembrane</keyword>
<evidence type="ECO:0000313" key="10">
    <source>
        <dbReference type="Proteomes" id="UP000194137"/>
    </source>
</evidence>
<keyword evidence="7" id="KW-0762">Sugar transport</keyword>
<sequence>MLVKDRVLGQKDLLLGGLAVQARVIGALMLRDMRTRFGRTFFGYVIQVLWPLTHLLVVMSIYLVIRRLMPFGTSPAVFLGTGILPYILCLYPARMISMSLVQNQPLLYFPIVKSVDVVLARGFLETITSFWVIAIFCFILYVFGVEVMPIYPEQALLAIFATIYLGFSIGFLGAVLCKIIKFWIVVVFIMLILMYVTSGAFVYVAALPPRIQYYMSWNPLFHSVEWLRSAYYDGYGNDILDRGYLVGFASVNLFAGLVAEKVIRRILLQN</sequence>
<dbReference type="KEGG" id="psin:CAK95_26845"/>
<dbReference type="Pfam" id="PF01061">
    <property type="entry name" value="ABC2_membrane"/>
    <property type="match status" value="1"/>
</dbReference>